<organism evidence="8 9">
    <name type="scientific">Caenorhabditis briggsae</name>
    <dbReference type="NCBI Taxonomy" id="6238"/>
    <lineage>
        <taxon>Eukaryota</taxon>
        <taxon>Metazoa</taxon>
        <taxon>Ecdysozoa</taxon>
        <taxon>Nematoda</taxon>
        <taxon>Chromadorea</taxon>
        <taxon>Rhabditida</taxon>
        <taxon>Rhabditina</taxon>
        <taxon>Rhabditomorpha</taxon>
        <taxon>Rhabditoidea</taxon>
        <taxon>Rhabditidae</taxon>
        <taxon>Peloderinae</taxon>
        <taxon>Caenorhabditis</taxon>
    </lineage>
</organism>
<dbReference type="PANTHER" id="PTHR48043:SF39">
    <property type="entry name" value="GLUCURONOSYLTRANSFERASE"/>
    <property type="match status" value="1"/>
</dbReference>
<evidence type="ECO:0000313" key="8">
    <source>
        <dbReference type="EMBL" id="ULT86021.1"/>
    </source>
</evidence>
<dbReference type="AlphaFoldDB" id="A0AAE8ZT57"/>
<protein>
    <recommendedName>
        <fullName evidence="2">glucuronosyltransferase</fullName>
        <ecNumber evidence="2">2.4.1.17</ecNumber>
    </recommendedName>
</protein>
<evidence type="ECO:0000256" key="3">
    <source>
        <dbReference type="ARBA" id="ARBA00022676"/>
    </source>
</evidence>
<dbReference type="Pfam" id="PF00201">
    <property type="entry name" value="UDPGT"/>
    <property type="match status" value="1"/>
</dbReference>
<dbReference type="Gene3D" id="3.40.50.2000">
    <property type="entry name" value="Glycogen Phosphorylase B"/>
    <property type="match status" value="1"/>
</dbReference>
<proteinExistence type="inferred from homology"/>
<dbReference type="InterPro" id="IPR002213">
    <property type="entry name" value="UDP_glucos_trans"/>
</dbReference>
<comment type="similarity">
    <text evidence="1">Belongs to the UDP-glycosyltransferase family.</text>
</comment>
<dbReference type="Proteomes" id="UP000827892">
    <property type="component" value="Chromosome V"/>
</dbReference>
<keyword evidence="3" id="KW-0328">Glycosyltransferase</keyword>
<keyword evidence="7" id="KW-0812">Transmembrane</keyword>
<evidence type="ECO:0000256" key="6">
    <source>
        <dbReference type="ARBA" id="ARBA00047475"/>
    </source>
</evidence>
<evidence type="ECO:0000256" key="1">
    <source>
        <dbReference type="ARBA" id="ARBA00009995"/>
    </source>
</evidence>
<feature type="transmembrane region" description="Helical" evidence="7">
    <location>
        <begin position="103"/>
        <end position="123"/>
    </location>
</feature>
<gene>
    <name evidence="8" type="ORF">L3Y34_006010</name>
</gene>
<dbReference type="GO" id="GO:0015020">
    <property type="term" value="F:glucuronosyltransferase activity"/>
    <property type="evidence" value="ECO:0007669"/>
    <property type="project" value="UniProtKB-EC"/>
</dbReference>
<reference evidence="8 9" key="1">
    <citation type="submission" date="2022-02" db="EMBL/GenBank/DDBJ databases">
        <title>Chromosome-level reference genomes for two strains of Caenorhabditis briggsae: an improved platform for comparative genomics.</title>
        <authorList>
            <person name="Stevens L."/>
            <person name="Andersen E.C."/>
        </authorList>
    </citation>
    <scope>NUCLEOTIDE SEQUENCE [LARGE SCALE GENOMIC DNA]</scope>
    <source>
        <strain evidence="8">QX1410_ONT</strain>
        <tissue evidence="8">Whole-organism</tissue>
    </source>
</reference>
<evidence type="ECO:0000256" key="7">
    <source>
        <dbReference type="SAM" id="Phobius"/>
    </source>
</evidence>
<keyword evidence="7" id="KW-0472">Membrane</keyword>
<dbReference type="EC" id="2.4.1.17" evidence="2"/>
<accession>A0AAE8ZT57</accession>
<keyword evidence="5" id="KW-0732">Signal</keyword>
<keyword evidence="4" id="KW-0808">Transferase</keyword>
<dbReference type="PANTHER" id="PTHR48043">
    <property type="entry name" value="EG:EG0003.4 PROTEIN-RELATED"/>
    <property type="match status" value="1"/>
</dbReference>
<evidence type="ECO:0000313" key="9">
    <source>
        <dbReference type="Proteomes" id="UP000827892"/>
    </source>
</evidence>
<name>A0AAE8ZT57_CAEBR</name>
<keyword evidence="7" id="KW-1133">Transmembrane helix</keyword>
<evidence type="ECO:0000256" key="2">
    <source>
        <dbReference type="ARBA" id="ARBA00012544"/>
    </source>
</evidence>
<dbReference type="EMBL" id="CP090895">
    <property type="protein sequence ID" value="ULT86021.1"/>
    <property type="molecule type" value="Genomic_DNA"/>
</dbReference>
<evidence type="ECO:0000256" key="4">
    <source>
        <dbReference type="ARBA" id="ARBA00022679"/>
    </source>
</evidence>
<dbReference type="InterPro" id="IPR050271">
    <property type="entry name" value="UDP-glycosyltransferase"/>
</dbReference>
<evidence type="ECO:0000256" key="5">
    <source>
        <dbReference type="ARBA" id="ARBA00022729"/>
    </source>
</evidence>
<dbReference type="SUPFAM" id="SSF53756">
    <property type="entry name" value="UDP-Glycosyltransferase/glycogen phosphorylase"/>
    <property type="match status" value="1"/>
</dbReference>
<comment type="catalytic activity">
    <reaction evidence="6">
        <text>glucuronate acceptor + UDP-alpha-D-glucuronate = acceptor beta-D-glucuronoside + UDP + H(+)</text>
        <dbReference type="Rhea" id="RHEA:21032"/>
        <dbReference type="ChEBI" id="CHEBI:15378"/>
        <dbReference type="ChEBI" id="CHEBI:58052"/>
        <dbReference type="ChEBI" id="CHEBI:58223"/>
        <dbReference type="ChEBI" id="CHEBI:132367"/>
        <dbReference type="ChEBI" id="CHEBI:132368"/>
        <dbReference type="EC" id="2.4.1.17"/>
    </reaction>
</comment>
<sequence>MVPIFGDQLINAKMLSRHGGSIAFNKYKLENSEELSQVIREALCSSAIRSSAQRLAEILRNQPVDPKTNLLRHAEFSAKFGRVESLQPYNVHYNFVQFYMLDGYVIIIMFISLLVYISYLVTLRIMRKCFFGRKTEKLE</sequence>